<evidence type="ECO:0008006" key="3">
    <source>
        <dbReference type="Google" id="ProtNLM"/>
    </source>
</evidence>
<dbReference type="RefSeq" id="WP_165332742.1">
    <property type="nucleotide sequence ID" value="NZ_JAAKZW010000060.1"/>
</dbReference>
<gene>
    <name evidence="1" type="ORF">G6045_16645</name>
</gene>
<evidence type="ECO:0000313" key="2">
    <source>
        <dbReference type="Proteomes" id="UP000481109"/>
    </source>
</evidence>
<protein>
    <recommendedName>
        <fullName evidence="3">HEAT repeat domain-containing protein</fullName>
    </recommendedName>
</protein>
<accession>A0A6G4XKP0</accession>
<dbReference type="Proteomes" id="UP000481109">
    <property type="component" value="Unassembled WGS sequence"/>
</dbReference>
<sequence>MRADSSEGVAAALRLVQGAPLGEALDTTDPEAWVSLDVGVRELRGPQRLLLPTRAELAGQRFSWEPDATLPTVRLRAKELVDTRLALALCHPDGRVREASIREAAGRPQLLPLIVVRATDWAAPVRERARAALRTALPLLDRAQLTGLAPVILRVAGRERADFGTELLRRTLREAPQDRLEPRLAHPDRDVRRFAYRFAIAEQRLSPAELSRAAMRDSDVVVQHVCADAALAAVPVDTYDAALDPLLEARNPRVRAAGVTALRRSGQAERAVPFLADRAPVVRACARYVVRQLGVEPRPRYLAWCAAGDEMPPGAPIGLAECGDRTDADVLWALTGHSVARIRASAVAGLRALDSVHSASADRLLPLLDDPAPGVAREVAATLAAAPVAVPSAWLLARLGADRPRHIRVAAFRLLDRQGGLPQLRAAVSLLDDPDPKLRHWAGLSVQRWERPVGLPRGDAEVAALYERCAHLFSPYVLKRRKWAAGIGA</sequence>
<dbReference type="AlphaFoldDB" id="A0A6G4XKP0"/>
<evidence type="ECO:0000313" key="1">
    <source>
        <dbReference type="EMBL" id="NGO77274.1"/>
    </source>
</evidence>
<dbReference type="EMBL" id="JAAKZW010000060">
    <property type="protein sequence ID" value="NGO77274.1"/>
    <property type="molecule type" value="Genomic_DNA"/>
</dbReference>
<proteinExistence type="predicted"/>
<keyword evidence="2" id="KW-1185">Reference proteome</keyword>
<dbReference type="Gene3D" id="1.25.10.10">
    <property type="entry name" value="Leucine-rich Repeat Variant"/>
    <property type="match status" value="1"/>
</dbReference>
<dbReference type="InterPro" id="IPR016024">
    <property type="entry name" value="ARM-type_fold"/>
</dbReference>
<organism evidence="1 2">
    <name type="scientific">Streptomyces mesophilus</name>
    <dbReference type="NCBI Taxonomy" id="1775132"/>
    <lineage>
        <taxon>Bacteria</taxon>
        <taxon>Bacillati</taxon>
        <taxon>Actinomycetota</taxon>
        <taxon>Actinomycetes</taxon>
        <taxon>Kitasatosporales</taxon>
        <taxon>Streptomycetaceae</taxon>
        <taxon>Streptomyces</taxon>
    </lineage>
</organism>
<comment type="caution">
    <text evidence="1">The sequence shown here is derived from an EMBL/GenBank/DDBJ whole genome shotgun (WGS) entry which is preliminary data.</text>
</comment>
<name>A0A6G4XKP0_9ACTN</name>
<reference evidence="1 2" key="1">
    <citation type="submission" date="2020-02" db="EMBL/GenBank/DDBJ databases">
        <title>Whole-genome analyses of novel actinobacteria.</title>
        <authorList>
            <person name="Sahin N."/>
            <person name="Tokatli A."/>
        </authorList>
    </citation>
    <scope>NUCLEOTIDE SEQUENCE [LARGE SCALE GENOMIC DNA]</scope>
    <source>
        <strain evidence="1 2">YC504</strain>
    </source>
</reference>
<dbReference type="InterPro" id="IPR011989">
    <property type="entry name" value="ARM-like"/>
</dbReference>
<dbReference type="SUPFAM" id="SSF48371">
    <property type="entry name" value="ARM repeat"/>
    <property type="match status" value="1"/>
</dbReference>